<dbReference type="InterPro" id="IPR053204">
    <property type="entry name" value="Oxopyrrolidines_Biosynth-assoc"/>
</dbReference>
<dbReference type="STRING" id="1245748.A0A3R7JJT3"/>
<comment type="caution">
    <text evidence="1">The sequence shown here is derived from an EMBL/GenBank/DDBJ whole genome shotgun (WGS) entry which is preliminary data.</text>
</comment>
<dbReference type="OrthoDB" id="3350591at2759"/>
<protein>
    <submittedName>
        <fullName evidence="1">Uncharacterized protein</fullName>
    </submittedName>
</protein>
<dbReference type="Proteomes" id="UP000215289">
    <property type="component" value="Unassembled WGS sequence"/>
</dbReference>
<name>A0A3R7JJT3_9EURO</name>
<dbReference type="Pfam" id="PF12311">
    <property type="entry name" value="DUF3632"/>
    <property type="match status" value="1"/>
</dbReference>
<keyword evidence="2" id="KW-1185">Reference proteome</keyword>
<reference evidence="1 2" key="1">
    <citation type="submission" date="2018-08" db="EMBL/GenBank/DDBJ databases">
        <title>Draft genome sequences of two Aspergillus turcosus clinical strains isolated from bronchoalveolar lavage fluid: one azole-susceptible and the other azole-resistant.</title>
        <authorList>
            <person name="Parent-Michaud M."/>
            <person name="Dufresne P.J."/>
            <person name="Fournier E."/>
            <person name="Martineau C."/>
            <person name="Moreira S."/>
            <person name="Perkins V."/>
            <person name="De Repentigny L."/>
            <person name="Dufresne S.F."/>
        </authorList>
    </citation>
    <scope>NUCLEOTIDE SEQUENCE [LARGE SCALE GENOMIC DNA]</scope>
    <source>
        <strain evidence="1">HMR AF 1038</strain>
    </source>
</reference>
<organism evidence="1 2">
    <name type="scientific">Aspergillus turcosus</name>
    <dbReference type="NCBI Taxonomy" id="1245748"/>
    <lineage>
        <taxon>Eukaryota</taxon>
        <taxon>Fungi</taxon>
        <taxon>Dikarya</taxon>
        <taxon>Ascomycota</taxon>
        <taxon>Pezizomycotina</taxon>
        <taxon>Eurotiomycetes</taxon>
        <taxon>Eurotiomycetidae</taxon>
        <taxon>Eurotiales</taxon>
        <taxon>Aspergillaceae</taxon>
        <taxon>Aspergillus</taxon>
        <taxon>Aspergillus subgen. Fumigati</taxon>
    </lineage>
</organism>
<dbReference type="AlphaFoldDB" id="A0A3R7JJT3"/>
<sequence>MGKENFIRQIENSVEFKLLDKVIKVEVSAQDAVQEVINMTMTALSIHGPNKQGGIGLPDYNISLAVMELAQCLEPSKHIKLVEFVSHLQKQVAIDPSTNEPLKVQGDILWTDMPSFGYTELETWYEFGGDYKDPCNAMLDPEQRSRWTNLNAFLAQLTQAADIHYPPPGEAARFSPLDKSLRAIWTMAMALENERSPASLGDTAAMEAACRWFIYAAERLWANVLNNRSYPEAAGAGPGKGYTEKGLTGYTRERWGIWEDALKEARAACENEQMQKLIDDALASLRRVMVDQ</sequence>
<evidence type="ECO:0000313" key="1">
    <source>
        <dbReference type="EMBL" id="RLM00022.1"/>
    </source>
</evidence>
<evidence type="ECO:0000313" key="2">
    <source>
        <dbReference type="Proteomes" id="UP000215289"/>
    </source>
</evidence>
<proteinExistence type="predicted"/>
<gene>
    <name evidence="1" type="ORF">CFD26_107536</name>
</gene>
<dbReference type="InterPro" id="IPR022085">
    <property type="entry name" value="OpdG"/>
</dbReference>
<accession>A0A3R7JJT3</accession>
<dbReference type="PANTHER" id="PTHR38797:SF6">
    <property type="match status" value="1"/>
</dbReference>
<dbReference type="PANTHER" id="PTHR38797">
    <property type="entry name" value="NUCLEAR PORE COMPLEX PROTEIN NUP85-RELATED"/>
    <property type="match status" value="1"/>
</dbReference>
<dbReference type="EMBL" id="NIDN02000021">
    <property type="protein sequence ID" value="RLM00022.1"/>
    <property type="molecule type" value="Genomic_DNA"/>
</dbReference>